<proteinExistence type="predicted"/>
<dbReference type="AlphaFoldDB" id="A0AAN8FDK6"/>
<protein>
    <submittedName>
        <fullName evidence="2">PH domain-containing protein</fullName>
    </submittedName>
</protein>
<accession>A0AAN8FDK6</accession>
<evidence type="ECO:0000256" key="1">
    <source>
        <dbReference type="SAM" id="MobiDB-lite"/>
    </source>
</evidence>
<keyword evidence="3" id="KW-1185">Reference proteome</keyword>
<name>A0AAN8FDK6_TRICO</name>
<comment type="caution">
    <text evidence="2">The sequence shown here is derived from an EMBL/GenBank/DDBJ whole genome shotgun (WGS) entry which is preliminary data.</text>
</comment>
<evidence type="ECO:0000313" key="2">
    <source>
        <dbReference type="EMBL" id="KAK5969508.1"/>
    </source>
</evidence>
<sequence>MQMTGDDKTSIQTASSHTASITSVTPIQVLMQKMDGIASILNNMRSTDKVLLYGEMMLLDPETKEDIHKAMLVLLTDRLLIGNITPSGKYSLESTFSLGNLAVVNVKDRESGPAKADQLLKLLVFPEQRYYRCDSARVKKMWLDELERAKRDILHEGILVRQSTIRGKRISVQERVKRAEDTPSTANSLPETDEGEVNQEELAWLQELPAELDDCIAHRSPARASCDRCTYELWNEYLRHLSGSICDSTVYAYTATFVLTQVLPLCETTLYHDDEENDVLTRLLTENYPKLVPYAKDSEDEAVEEEEEVAHI</sequence>
<dbReference type="SUPFAM" id="SSF50729">
    <property type="entry name" value="PH domain-like"/>
    <property type="match status" value="1"/>
</dbReference>
<reference evidence="2 3" key="1">
    <citation type="submission" date="2019-10" db="EMBL/GenBank/DDBJ databases">
        <title>Assembly and Annotation for the nematode Trichostrongylus colubriformis.</title>
        <authorList>
            <person name="Martin J."/>
        </authorList>
    </citation>
    <scope>NUCLEOTIDE SEQUENCE [LARGE SCALE GENOMIC DNA]</scope>
    <source>
        <strain evidence="2">G859</strain>
        <tissue evidence="2">Whole worm</tissue>
    </source>
</reference>
<dbReference type="Gene3D" id="2.30.29.30">
    <property type="entry name" value="Pleckstrin-homology domain (PH domain)/Phosphotyrosine-binding domain (PTB)"/>
    <property type="match status" value="1"/>
</dbReference>
<dbReference type="InterPro" id="IPR011993">
    <property type="entry name" value="PH-like_dom_sf"/>
</dbReference>
<dbReference type="Proteomes" id="UP001331761">
    <property type="component" value="Unassembled WGS sequence"/>
</dbReference>
<dbReference type="EMBL" id="WIXE01020070">
    <property type="protein sequence ID" value="KAK5969508.1"/>
    <property type="molecule type" value="Genomic_DNA"/>
</dbReference>
<gene>
    <name evidence="2" type="ORF">GCK32_005042</name>
</gene>
<organism evidence="2 3">
    <name type="scientific">Trichostrongylus colubriformis</name>
    <name type="common">Black scour worm</name>
    <dbReference type="NCBI Taxonomy" id="6319"/>
    <lineage>
        <taxon>Eukaryota</taxon>
        <taxon>Metazoa</taxon>
        <taxon>Ecdysozoa</taxon>
        <taxon>Nematoda</taxon>
        <taxon>Chromadorea</taxon>
        <taxon>Rhabditida</taxon>
        <taxon>Rhabditina</taxon>
        <taxon>Rhabditomorpha</taxon>
        <taxon>Strongyloidea</taxon>
        <taxon>Trichostrongylidae</taxon>
        <taxon>Trichostrongylus</taxon>
    </lineage>
</organism>
<feature type="region of interest" description="Disordered" evidence="1">
    <location>
        <begin position="176"/>
        <end position="196"/>
    </location>
</feature>
<evidence type="ECO:0000313" key="3">
    <source>
        <dbReference type="Proteomes" id="UP001331761"/>
    </source>
</evidence>